<evidence type="ECO:0000256" key="1">
    <source>
        <dbReference type="SAM" id="MobiDB-lite"/>
    </source>
</evidence>
<feature type="transmembrane region" description="Helical" evidence="2">
    <location>
        <begin position="138"/>
        <end position="158"/>
    </location>
</feature>
<organism evidence="3 4">
    <name type="scientific">Streptomyces bluensis</name>
    <dbReference type="NCBI Taxonomy" id="33897"/>
    <lineage>
        <taxon>Bacteria</taxon>
        <taxon>Bacillati</taxon>
        <taxon>Actinomycetota</taxon>
        <taxon>Actinomycetes</taxon>
        <taxon>Kitasatosporales</taxon>
        <taxon>Streptomycetaceae</taxon>
        <taxon>Streptomyces</taxon>
    </lineage>
</organism>
<feature type="transmembrane region" description="Helical" evidence="2">
    <location>
        <begin position="76"/>
        <end position="94"/>
    </location>
</feature>
<comment type="caution">
    <text evidence="3">The sequence shown here is derived from an EMBL/GenBank/DDBJ whole genome shotgun (WGS) entry which is preliminary data.</text>
</comment>
<reference evidence="3 4" key="1">
    <citation type="submission" date="2024-10" db="EMBL/GenBank/DDBJ databases">
        <title>The Natural Products Discovery Center: Release of the First 8490 Sequenced Strains for Exploring Actinobacteria Biosynthetic Diversity.</title>
        <authorList>
            <person name="Kalkreuter E."/>
            <person name="Kautsar S.A."/>
            <person name="Yang D."/>
            <person name="Bader C.D."/>
            <person name="Teijaro C.N."/>
            <person name="Fluegel L."/>
            <person name="Davis C.M."/>
            <person name="Simpson J.R."/>
            <person name="Lauterbach L."/>
            <person name="Steele A.D."/>
            <person name="Gui C."/>
            <person name="Meng S."/>
            <person name="Li G."/>
            <person name="Viehrig K."/>
            <person name="Ye F."/>
            <person name="Su P."/>
            <person name="Kiefer A.F."/>
            <person name="Nichols A."/>
            <person name="Cepeda A.J."/>
            <person name="Yan W."/>
            <person name="Fan B."/>
            <person name="Jiang Y."/>
            <person name="Adhikari A."/>
            <person name="Zheng C.-J."/>
            <person name="Schuster L."/>
            <person name="Cowan T.M."/>
            <person name="Smanski M.J."/>
            <person name="Chevrette M.G."/>
            <person name="De Carvalho L.P.S."/>
            <person name="Shen B."/>
        </authorList>
    </citation>
    <scope>NUCLEOTIDE SEQUENCE [LARGE SCALE GENOMIC DNA]</scope>
    <source>
        <strain evidence="3 4">NPDC001390</strain>
    </source>
</reference>
<evidence type="ECO:0000313" key="4">
    <source>
        <dbReference type="Proteomes" id="UP001602058"/>
    </source>
</evidence>
<sequence length="164" mass="17695">MGTDLPSSGQTSAADVGVSGSSRPASQARRLAIQKLAMWFVFAVIFAVLPTFTQFLQELQKKNHHLPGLFELASEADLYIVCMGLTASAIGQAFMRPQVKKQGVLLFWTVFNVVDLAVVTFLAAGANDEGIDKIAMGQQSLVLLIATLISTGWTTYICELELAQ</sequence>
<gene>
    <name evidence="3" type="ORF">ACFY1D_02005</name>
</gene>
<accession>A0ABW6U9X9</accession>
<keyword evidence="2" id="KW-0812">Transmembrane</keyword>
<name>A0ABW6U9X9_9ACTN</name>
<dbReference type="EMBL" id="JBIAWJ010000001">
    <property type="protein sequence ID" value="MFF4520241.1"/>
    <property type="molecule type" value="Genomic_DNA"/>
</dbReference>
<proteinExistence type="predicted"/>
<feature type="transmembrane region" description="Helical" evidence="2">
    <location>
        <begin position="106"/>
        <end position="126"/>
    </location>
</feature>
<feature type="transmembrane region" description="Helical" evidence="2">
    <location>
        <begin position="36"/>
        <end position="56"/>
    </location>
</feature>
<dbReference type="RefSeq" id="WP_387882796.1">
    <property type="nucleotide sequence ID" value="NZ_JBIAWJ010000001.1"/>
</dbReference>
<evidence type="ECO:0000256" key="2">
    <source>
        <dbReference type="SAM" id="Phobius"/>
    </source>
</evidence>
<keyword evidence="2" id="KW-0472">Membrane</keyword>
<keyword evidence="2" id="KW-1133">Transmembrane helix</keyword>
<protein>
    <submittedName>
        <fullName evidence="3">Uncharacterized protein</fullName>
    </submittedName>
</protein>
<keyword evidence="4" id="KW-1185">Reference proteome</keyword>
<feature type="region of interest" description="Disordered" evidence="1">
    <location>
        <begin position="1"/>
        <end position="22"/>
    </location>
</feature>
<dbReference type="Proteomes" id="UP001602058">
    <property type="component" value="Unassembled WGS sequence"/>
</dbReference>
<evidence type="ECO:0000313" key="3">
    <source>
        <dbReference type="EMBL" id="MFF4520241.1"/>
    </source>
</evidence>